<organism evidence="1 2">
    <name type="scientific">Colletotrichum kahawae</name>
    <name type="common">Coffee berry disease fungus</name>
    <dbReference type="NCBI Taxonomy" id="34407"/>
    <lineage>
        <taxon>Eukaryota</taxon>
        <taxon>Fungi</taxon>
        <taxon>Dikarya</taxon>
        <taxon>Ascomycota</taxon>
        <taxon>Pezizomycotina</taxon>
        <taxon>Sordariomycetes</taxon>
        <taxon>Hypocreomycetidae</taxon>
        <taxon>Glomerellales</taxon>
        <taxon>Glomerellaceae</taxon>
        <taxon>Colletotrichum</taxon>
        <taxon>Colletotrichum gloeosporioides species complex</taxon>
    </lineage>
</organism>
<gene>
    <name evidence="1" type="ORF">CKAH01_17510</name>
</gene>
<dbReference type="Proteomes" id="UP001281614">
    <property type="component" value="Unassembled WGS sequence"/>
</dbReference>
<dbReference type="EMBL" id="VYYT01000235">
    <property type="protein sequence ID" value="KAK2754001.1"/>
    <property type="molecule type" value="Genomic_DNA"/>
</dbReference>
<keyword evidence="2" id="KW-1185">Reference proteome</keyword>
<evidence type="ECO:0000313" key="2">
    <source>
        <dbReference type="Proteomes" id="UP001281614"/>
    </source>
</evidence>
<protein>
    <submittedName>
        <fullName evidence="1">Uncharacterized protein</fullName>
    </submittedName>
</protein>
<comment type="caution">
    <text evidence="1">The sequence shown here is derived from an EMBL/GenBank/DDBJ whole genome shotgun (WGS) entry which is preliminary data.</text>
</comment>
<proteinExistence type="predicted"/>
<evidence type="ECO:0000313" key="1">
    <source>
        <dbReference type="EMBL" id="KAK2754001.1"/>
    </source>
</evidence>
<reference evidence="1" key="1">
    <citation type="submission" date="2023-02" db="EMBL/GenBank/DDBJ databases">
        <title>Colletotrichum kahawae CIFC_Que2 genome sequencing and assembly.</title>
        <authorList>
            <person name="Baroncelli R."/>
        </authorList>
    </citation>
    <scope>NUCLEOTIDE SEQUENCE</scope>
    <source>
        <strain evidence="1">CIFC_Que2</strain>
    </source>
</reference>
<dbReference type="AlphaFoldDB" id="A0AAE0D4Q3"/>
<accession>A0AAE0D4Q3</accession>
<name>A0AAE0D4Q3_COLKA</name>
<sequence>MSSDQRSRVTPPPECSIALQTTTATPDVCAALRAWYWDGCPAGFSPACSATAGVASHTQPSVSWSTGWDNSLTPLTATERWQTAVVGVLCCPTVLGYGCRDSTACVVASLASSRVLTYPPATSTTLHPGQEVTGHAITASRAEIRLAGLAFAADDPRSDTEIHGTDALTVWCDAERCADVPAGVTTDGGAAVTVAAPGPGQTDADGFALRAPPGMGDLGPLGVYAVTALFGAVVFAGGE</sequence>